<evidence type="ECO:0000256" key="7">
    <source>
        <dbReference type="ARBA" id="ARBA00022723"/>
    </source>
</evidence>
<evidence type="ECO:0000256" key="1">
    <source>
        <dbReference type="ARBA" id="ARBA00000333"/>
    </source>
</evidence>
<feature type="compositionally biased region" description="Low complexity" evidence="14">
    <location>
        <begin position="578"/>
        <end position="596"/>
    </location>
</feature>
<keyword evidence="8" id="KW-0677">Repeat</keyword>
<dbReference type="GO" id="GO:0005886">
    <property type="term" value="C:plasma membrane"/>
    <property type="evidence" value="ECO:0007669"/>
    <property type="project" value="TreeGrafter"/>
</dbReference>
<dbReference type="SMART" id="SM01337">
    <property type="entry name" value="APC10"/>
    <property type="match status" value="1"/>
</dbReference>
<keyword evidence="18" id="KW-1185">Reference proteome</keyword>
<keyword evidence="9 13" id="KW-0863">Zinc-finger</keyword>
<keyword evidence="12" id="KW-0966">Cell projection</keyword>
<organism evidence="17 18">
    <name type="scientific">Manduca sexta</name>
    <name type="common">Tobacco hawkmoth</name>
    <name type="synonym">Tobacco hornworm</name>
    <dbReference type="NCBI Taxonomy" id="7130"/>
    <lineage>
        <taxon>Eukaryota</taxon>
        <taxon>Metazoa</taxon>
        <taxon>Ecdysozoa</taxon>
        <taxon>Arthropoda</taxon>
        <taxon>Hexapoda</taxon>
        <taxon>Insecta</taxon>
        <taxon>Pterygota</taxon>
        <taxon>Neoptera</taxon>
        <taxon>Endopterygota</taxon>
        <taxon>Lepidoptera</taxon>
        <taxon>Glossata</taxon>
        <taxon>Ditrysia</taxon>
        <taxon>Bombycoidea</taxon>
        <taxon>Sphingidae</taxon>
        <taxon>Sphinginae</taxon>
        <taxon>Sphingini</taxon>
        <taxon>Manduca</taxon>
    </lineage>
</organism>
<feature type="region of interest" description="Disordered" evidence="14">
    <location>
        <begin position="537"/>
        <end position="853"/>
    </location>
</feature>
<comment type="pathway">
    <text evidence="3">Protein modification; protein ubiquitination.</text>
</comment>
<sequence length="2328" mass="252448">MLFVRQVVVQRLEESAPRPSRATLAAYEHEPIPDAPYQPTLKETMSFQAISMMKAYQNFSFEELRLASGRWGESCPSTSAFVINGCVPVERLTVRVQPDGSYAAAWTPRAPGVYIFRCMLDDLPVPQELTIEVAEVVTEGQAERSLQACGAAPSSAPSKLRRSITLFSAGLRVRASPSLQAEEIGRVPPGETIEFVEEVVNKDGTWVRLGPDATRAFADDCAVAWCLQYHRHLDKALLLPLEPTSPQDECAGMWSGFGDLTGDIASWVPSSDDIPSVTEEVTCADDSKFALPNCDRLTEIDLSEATFPFGFVPIKRARTGSNEMSSSQSTKIQRRSNGNSEEWWSASKQRCSDNYRDVNTILETEIVPESQEVAEEGQVETTIDVAENKTGSRLAQTGTQTSPDSAADEAVSRVHFFTATSKNEGLVSTKTAARERFPRNAYYKRAASLPPLPARPAPTPPLPKKHAISPTQAECLRAIFAALLWHEGIVHDAIACAAFLKFHPQLPKQGARVVTRQPHDVQPPRHQRHSVEVSNAGQYLRIHPSTLESLTRSGVEATTSRMRKTDLDAPIREEEPHASASAHSQAQTSAPTQSAPEATGLTQSQLEARAPTQSQPGANAMTQSQPHDSDSTQSKPQAKALAQSKSETASPAHSKPQASASTQSKLDTSSPAHSKPKDSAPAQSKLDTGSPAHLKPQTTAPAQSKLDTSSPAHSKPQAAPAQLKPDTSSPAHSKLQGPLAQSKPDPSSSAHLKPQASDSAQSKPESSSPAHSKPQTSDPPQSQPQTSALAQAKPKTSATEQAQPHDSASAQTQMQTGTPVKSQPKDSSVAESQQEASTFAQSQPHTSTASTSSTVVNVLPPAMRALVALWDALYDADQFASVTDKFRKDITERNENEDIRSTSGIRKKRDWKTSTYYKSPYSVRCELCAGSSVSPPLAAHMRHSHAGCRGPTTRGYDRAGVYRRADTPAPVDTPATACGQLAQGIHQLWYLYCEKCRDKGLKAASCAKLKSKTMSDAPYDRIENNMEVDHHVVKENALFLLELGPLNNSEPLTSSPWHESASRSPPTPPGSVWQPAPPFQCLASLGAAPRTNVTETTARYHSLGRPPPPPVAPLTTYAAEPSGSQWPRVHRSVSMGQAGDRDLVNAAQPTLEPISLLEEQDTLSGAGSSLLAQPSAALQRLVNCGDMAAGCSVSAFEPPRLDLEALINNPVFSFVLSKRELQAYRQKMDATIRINAVRQYAFEALNWLLRSATQITCVHDVMWWFCAALDKYSRIAPPQMLLDEAKEPVGNENARISTPTASSSAICPGGTSARGARAAFHAFLGSVSALAPSLLAASAAGLQAVRCWALHYSPHDRAFLHRSQVFSVISKILSHPEDGAYEEGESYVWSCQDVTGWCDISVSSRQGMAGSLTDGSTETFWESGDEDRNKAKWIQVSYPGGTNNDRPHIICVHIDNTRDTVNKTLLVSFLYSSGSSDMIHMQDIEVDPKTAAWIYYTLPRVASASLRVRCELRGPEAAVRVRQVRVLSAPAPLASAACTNAGVLHDLSEADTLRVFRLLTSQVFGKLLDWDRSGSDSGAEAAAAGDDLVAGDDSDLREHVVGILFAGHKLTSLQRQVMSHIVCAIGLEAARVRDDWETALLCADAAEREGEDRSSNSIKQPTHQQDNYCFEMLSLLLALSGSAVGRTHLAQQTELIADLLGLLHTGSDRVQRQIISLLRRIITEIPPQRMLSAINLPNDVDLRYTTTRVTLLDHLVCYLAKAITVQVKVKGAGGAPPGIITMGGSVIPTALATWFMRGITTKKHAHLVAKLLSDMAEGKVSSAWGMETRTALVNYVSAVAQMSEPDRQPARCVVTPVIWLALAALCVCEQSHMEMVNNTGEGREARGRDSAECRPHCANHDDGSTQAVIDCRSCGPLCAECDRFLHLNRNARMHHRQICKEEEGAIRIDIHEGCGRAKLFWLLLLVDRRTLKALAEFRTIDNVCEGSGSGDPPTLPSGLPGFAGVCRFCGARGSTGLLAIGNVCSDHQCQEHGREACTRVLPCGHTCGGVRSERACLPCLHGCAAPADDAAPLRQDADDMCMICFTDPLQAAPAIQLTCGHVFHLHCCKKVLANKWIGPRITFSFSQCPICKEDMNHWILEEPLAPIRRLREEVKRKALMRLEYEGLAAPGTAKGGPLPEPANYAMERYAYYVCHKCGKAYFGGLARCEAENSGWWEPAELVCGACSDVAGARTCPKHGADFLEYKCRYCCSVAVFFCFGTSHFCNACHDDFQRVTNIPRHLLPQCPAGPKGEQLPGTSEECPLHIHHPPTGEEFALGCGVCRHAHAF</sequence>
<feature type="domain" description="RING-type" evidence="15">
    <location>
        <begin position="2081"/>
        <end position="2132"/>
    </location>
</feature>
<feature type="compositionally biased region" description="Polar residues" evidence="14">
    <location>
        <begin position="744"/>
        <end position="770"/>
    </location>
</feature>
<evidence type="ECO:0000256" key="2">
    <source>
        <dbReference type="ARBA" id="ARBA00004489"/>
    </source>
</evidence>
<dbReference type="InterPro" id="IPR003646">
    <property type="entry name" value="SH3-like_bac-type"/>
</dbReference>
<feature type="compositionally biased region" description="Polar residues" evidence="14">
    <location>
        <begin position="696"/>
        <end position="712"/>
    </location>
</feature>
<evidence type="ECO:0000256" key="9">
    <source>
        <dbReference type="ARBA" id="ARBA00022771"/>
    </source>
</evidence>
<feature type="compositionally biased region" description="Polar residues" evidence="14">
    <location>
        <begin position="794"/>
        <end position="845"/>
    </location>
</feature>
<dbReference type="FunFam" id="3.30.40.10:FF:000078">
    <property type="entry name" value="E3 ubiquitin-protein ligase MYCBP2 isoform X1"/>
    <property type="match status" value="1"/>
</dbReference>
<feature type="compositionally biased region" description="Low complexity" evidence="14">
    <location>
        <begin position="772"/>
        <end position="787"/>
    </location>
</feature>
<proteinExistence type="inferred from homology"/>
<keyword evidence="7" id="KW-0479">Metal-binding</keyword>
<feature type="compositionally biased region" description="Polar residues" evidence="14">
    <location>
        <begin position="546"/>
        <end position="560"/>
    </location>
</feature>
<evidence type="ECO:0000256" key="11">
    <source>
        <dbReference type="ARBA" id="ARBA00022833"/>
    </source>
</evidence>
<evidence type="ECO:0000256" key="3">
    <source>
        <dbReference type="ARBA" id="ARBA00004906"/>
    </source>
</evidence>
<dbReference type="GO" id="GO:0030424">
    <property type="term" value="C:axon"/>
    <property type="evidence" value="ECO:0007669"/>
    <property type="project" value="UniProtKB-SubCell"/>
</dbReference>
<name>A0A921ZDK4_MANSE</name>
<dbReference type="InterPro" id="IPR001841">
    <property type="entry name" value="Znf_RING"/>
</dbReference>
<keyword evidence="11" id="KW-0862">Zinc</keyword>
<evidence type="ECO:0000259" key="16">
    <source>
        <dbReference type="PROSITE" id="PS51284"/>
    </source>
</evidence>
<evidence type="ECO:0000256" key="13">
    <source>
        <dbReference type="PROSITE-ProRule" id="PRU00175"/>
    </source>
</evidence>
<gene>
    <name evidence="17" type="ORF">O3G_MSEX009515</name>
</gene>
<dbReference type="EC" id="2.3.2.33" evidence="5"/>
<reference evidence="17" key="2">
    <citation type="submission" date="2020-12" db="EMBL/GenBank/DDBJ databases">
        <authorList>
            <person name="Kanost M."/>
        </authorList>
    </citation>
    <scope>NUCLEOTIDE SEQUENCE</scope>
</reference>
<dbReference type="PANTHER" id="PTHR45943:SF1">
    <property type="entry name" value="E3 UBIQUITIN-PROTEIN LIGASE MYCBP2"/>
    <property type="match status" value="1"/>
</dbReference>
<evidence type="ECO:0000256" key="12">
    <source>
        <dbReference type="ARBA" id="ARBA00023273"/>
    </source>
</evidence>
<evidence type="ECO:0000256" key="14">
    <source>
        <dbReference type="SAM" id="MobiDB-lite"/>
    </source>
</evidence>
<evidence type="ECO:0000313" key="18">
    <source>
        <dbReference type="Proteomes" id="UP000791440"/>
    </source>
</evidence>
<dbReference type="GO" id="GO:0007411">
    <property type="term" value="P:axon guidance"/>
    <property type="evidence" value="ECO:0007669"/>
    <property type="project" value="TreeGrafter"/>
</dbReference>
<comment type="subcellular location">
    <subcellularLocation>
        <location evidence="2">Cell projection</location>
        <location evidence="2">Axon</location>
    </subcellularLocation>
</comment>
<feature type="region of interest" description="Disordered" evidence="14">
    <location>
        <begin position="512"/>
        <end position="531"/>
    </location>
</feature>
<evidence type="ECO:0000256" key="6">
    <source>
        <dbReference type="ARBA" id="ARBA00022679"/>
    </source>
</evidence>
<dbReference type="GO" id="GO:0008582">
    <property type="term" value="P:regulation of synaptic assembly at neuromuscular junction"/>
    <property type="evidence" value="ECO:0007669"/>
    <property type="project" value="TreeGrafter"/>
</dbReference>
<dbReference type="GO" id="GO:0008270">
    <property type="term" value="F:zinc ion binding"/>
    <property type="evidence" value="ECO:0007669"/>
    <property type="project" value="UniProtKB-KW"/>
</dbReference>
<dbReference type="SMART" id="SM00184">
    <property type="entry name" value="RING"/>
    <property type="match status" value="1"/>
</dbReference>
<dbReference type="Proteomes" id="UP000791440">
    <property type="component" value="Unassembled WGS sequence"/>
</dbReference>
<feature type="region of interest" description="Disordered" evidence="14">
    <location>
        <begin position="319"/>
        <end position="345"/>
    </location>
</feature>
<feature type="compositionally biased region" description="Polar residues" evidence="14">
    <location>
        <begin position="600"/>
        <end position="636"/>
    </location>
</feature>
<dbReference type="PANTHER" id="PTHR45943">
    <property type="entry name" value="E3 UBIQUITIN-PROTEIN LIGASE MYCBP2"/>
    <property type="match status" value="1"/>
</dbReference>
<comment type="catalytic activity">
    <reaction evidence="1">
        <text>[E2 ubiquitin-conjugating enzyme]-S-ubiquitinyl-L-cysteine + [acceptor protein]-L-threonine = [E2 ubiquitin-conjugating enzyme]-L-cysteine + [acceptor protein]-3-O-ubiquitinyl-L-threonine.</text>
        <dbReference type="EC" id="2.3.2.33"/>
    </reaction>
</comment>
<feature type="compositionally biased region" description="Basic and acidic residues" evidence="14">
    <location>
        <begin position="563"/>
        <end position="577"/>
    </location>
</feature>
<dbReference type="PROSITE" id="PS50089">
    <property type="entry name" value="ZF_RING_2"/>
    <property type="match status" value="1"/>
</dbReference>
<dbReference type="CDD" id="cd16463">
    <property type="entry name" value="RING-H2_PHR"/>
    <property type="match status" value="1"/>
</dbReference>
<comment type="similarity">
    <text evidence="4">Belongs to the RING-Cys relay (RCR) family.</text>
</comment>
<evidence type="ECO:0000256" key="5">
    <source>
        <dbReference type="ARBA" id="ARBA00012249"/>
    </source>
</evidence>
<dbReference type="GO" id="GO:0005634">
    <property type="term" value="C:nucleus"/>
    <property type="evidence" value="ECO:0007669"/>
    <property type="project" value="TreeGrafter"/>
</dbReference>
<evidence type="ECO:0000256" key="10">
    <source>
        <dbReference type="ARBA" id="ARBA00022786"/>
    </source>
</evidence>
<dbReference type="GO" id="GO:0061630">
    <property type="term" value="F:ubiquitin protein ligase activity"/>
    <property type="evidence" value="ECO:0007669"/>
    <property type="project" value="UniProtKB-EC"/>
</dbReference>
<evidence type="ECO:0000313" key="17">
    <source>
        <dbReference type="EMBL" id="KAG6456013.1"/>
    </source>
</evidence>
<evidence type="ECO:0000259" key="15">
    <source>
        <dbReference type="PROSITE" id="PS50089"/>
    </source>
</evidence>
<feature type="compositionally biased region" description="Polar residues" evidence="14">
    <location>
        <begin position="643"/>
        <end position="672"/>
    </location>
</feature>
<keyword evidence="6" id="KW-0808">Transferase</keyword>
<dbReference type="EMBL" id="JH668503">
    <property type="protein sequence ID" value="KAG6456013.1"/>
    <property type="molecule type" value="Genomic_DNA"/>
</dbReference>
<reference evidence="17" key="1">
    <citation type="journal article" date="2016" name="Insect Biochem. Mol. Biol.">
        <title>Multifaceted biological insights from a draft genome sequence of the tobacco hornworm moth, Manduca sexta.</title>
        <authorList>
            <person name="Kanost M.R."/>
            <person name="Arrese E.L."/>
            <person name="Cao X."/>
            <person name="Chen Y.R."/>
            <person name="Chellapilla S."/>
            <person name="Goldsmith M.R."/>
            <person name="Grosse-Wilde E."/>
            <person name="Heckel D.G."/>
            <person name="Herndon N."/>
            <person name="Jiang H."/>
            <person name="Papanicolaou A."/>
            <person name="Qu J."/>
            <person name="Soulages J.L."/>
            <person name="Vogel H."/>
            <person name="Walters J."/>
            <person name="Waterhouse R.M."/>
            <person name="Ahn S.J."/>
            <person name="Almeida F.C."/>
            <person name="An C."/>
            <person name="Aqrawi P."/>
            <person name="Bretschneider A."/>
            <person name="Bryant W.B."/>
            <person name="Bucks S."/>
            <person name="Chao H."/>
            <person name="Chevignon G."/>
            <person name="Christen J.M."/>
            <person name="Clarke D.F."/>
            <person name="Dittmer N.T."/>
            <person name="Ferguson L.C.F."/>
            <person name="Garavelou S."/>
            <person name="Gordon K.H.J."/>
            <person name="Gunaratna R.T."/>
            <person name="Han Y."/>
            <person name="Hauser F."/>
            <person name="He Y."/>
            <person name="Heidel-Fischer H."/>
            <person name="Hirsh A."/>
            <person name="Hu Y."/>
            <person name="Jiang H."/>
            <person name="Kalra D."/>
            <person name="Klinner C."/>
            <person name="Konig C."/>
            <person name="Kovar C."/>
            <person name="Kroll A.R."/>
            <person name="Kuwar S.S."/>
            <person name="Lee S.L."/>
            <person name="Lehman R."/>
            <person name="Li K."/>
            <person name="Li Z."/>
            <person name="Liang H."/>
            <person name="Lovelace S."/>
            <person name="Lu Z."/>
            <person name="Mansfield J.H."/>
            <person name="McCulloch K.J."/>
            <person name="Mathew T."/>
            <person name="Morton B."/>
            <person name="Muzny D.M."/>
            <person name="Neunemann D."/>
            <person name="Ongeri F."/>
            <person name="Pauchet Y."/>
            <person name="Pu L.L."/>
            <person name="Pyrousis I."/>
            <person name="Rao X.J."/>
            <person name="Redding A."/>
            <person name="Roesel C."/>
            <person name="Sanchez-Gracia A."/>
            <person name="Schaack S."/>
            <person name="Shukla A."/>
            <person name="Tetreau G."/>
            <person name="Wang Y."/>
            <person name="Xiong G.H."/>
            <person name="Traut W."/>
            <person name="Walsh T.K."/>
            <person name="Worley K.C."/>
            <person name="Wu D."/>
            <person name="Wu W."/>
            <person name="Wu Y.Q."/>
            <person name="Zhang X."/>
            <person name="Zou Z."/>
            <person name="Zucker H."/>
            <person name="Briscoe A.D."/>
            <person name="Burmester T."/>
            <person name="Clem R.J."/>
            <person name="Feyereisen R."/>
            <person name="Grimmelikhuijzen C.J.P."/>
            <person name="Hamodrakas S.J."/>
            <person name="Hansson B.S."/>
            <person name="Huguet E."/>
            <person name="Jermiin L.S."/>
            <person name="Lan Q."/>
            <person name="Lehman H.K."/>
            <person name="Lorenzen M."/>
            <person name="Merzendorfer H."/>
            <person name="Michalopoulos I."/>
            <person name="Morton D.B."/>
            <person name="Muthukrishnan S."/>
            <person name="Oakeshott J.G."/>
            <person name="Palmer W."/>
            <person name="Park Y."/>
            <person name="Passarelli A.L."/>
            <person name="Rozas J."/>
            <person name="Schwartz L.M."/>
            <person name="Smith W."/>
            <person name="Southgate A."/>
            <person name="Vilcinskas A."/>
            <person name="Vogt R."/>
            <person name="Wang P."/>
            <person name="Werren J."/>
            <person name="Yu X.Q."/>
            <person name="Zhou J.J."/>
            <person name="Brown S.J."/>
            <person name="Scherer S.E."/>
            <person name="Richards S."/>
            <person name="Blissard G.W."/>
        </authorList>
    </citation>
    <scope>NUCLEOTIDE SEQUENCE</scope>
</reference>
<accession>A0A921ZDK4</accession>
<dbReference type="GO" id="GO:0099174">
    <property type="term" value="P:regulation of presynapse organization"/>
    <property type="evidence" value="ECO:0007669"/>
    <property type="project" value="UniProtKB-ARBA"/>
</dbReference>
<evidence type="ECO:0000256" key="4">
    <source>
        <dbReference type="ARBA" id="ARBA00005415"/>
    </source>
</evidence>
<keyword evidence="10" id="KW-0833">Ubl conjugation pathway</keyword>
<dbReference type="PROSITE" id="PS51284">
    <property type="entry name" value="DOC"/>
    <property type="match status" value="1"/>
</dbReference>
<dbReference type="CDD" id="cd19799">
    <property type="entry name" value="Bbox2_MYCBP2"/>
    <property type="match status" value="1"/>
</dbReference>
<evidence type="ECO:0000256" key="8">
    <source>
        <dbReference type="ARBA" id="ARBA00022737"/>
    </source>
</evidence>
<dbReference type="InterPro" id="IPR004939">
    <property type="entry name" value="APC_su10/DOC_dom"/>
</dbReference>
<feature type="domain" description="DOC" evidence="16">
    <location>
        <begin position="1370"/>
        <end position="1553"/>
    </location>
</feature>
<protein>
    <recommendedName>
        <fullName evidence="5">RCR-type E3 ubiquitin transferase</fullName>
        <ecNumber evidence="5">2.3.2.33</ecNumber>
    </recommendedName>
</protein>
<feature type="region of interest" description="Disordered" evidence="14">
    <location>
        <begin position="1051"/>
        <end position="1075"/>
    </location>
</feature>
<dbReference type="Pfam" id="PF08239">
    <property type="entry name" value="SH3_3"/>
    <property type="match status" value="1"/>
</dbReference>
<comment type="caution">
    <text evidence="17">The sequence shown here is derived from an EMBL/GenBank/DDBJ whole genome shotgun (WGS) entry which is preliminary data.</text>
</comment>